<sequence>MSSRPKLVEKIANKFLKSSQGCLMTRLKRLCSFFCNNKVILRAGSRIWENSVPRLWNTLTYPKFVSYERLTGKLDMIL</sequence>
<reference evidence="1" key="2">
    <citation type="journal article" date="2015" name="Data Brief">
        <title>Shoot transcriptome of the giant reed, Arundo donax.</title>
        <authorList>
            <person name="Barrero R.A."/>
            <person name="Guerrero F.D."/>
            <person name="Moolhuijzen P."/>
            <person name="Goolsby J.A."/>
            <person name="Tidwell J."/>
            <person name="Bellgard S.E."/>
            <person name="Bellgard M.I."/>
        </authorList>
    </citation>
    <scope>NUCLEOTIDE SEQUENCE</scope>
    <source>
        <tissue evidence="1">Shoot tissue taken approximately 20 cm above the soil surface</tissue>
    </source>
</reference>
<accession>A0A0A8XV08</accession>
<evidence type="ECO:0000313" key="1">
    <source>
        <dbReference type="EMBL" id="JAD16505.1"/>
    </source>
</evidence>
<protein>
    <submittedName>
        <fullName evidence="1">Uncharacterized protein</fullName>
    </submittedName>
</protein>
<dbReference type="AlphaFoldDB" id="A0A0A8XV08"/>
<organism evidence="1">
    <name type="scientific">Arundo donax</name>
    <name type="common">Giant reed</name>
    <name type="synonym">Donax arundinaceus</name>
    <dbReference type="NCBI Taxonomy" id="35708"/>
    <lineage>
        <taxon>Eukaryota</taxon>
        <taxon>Viridiplantae</taxon>
        <taxon>Streptophyta</taxon>
        <taxon>Embryophyta</taxon>
        <taxon>Tracheophyta</taxon>
        <taxon>Spermatophyta</taxon>
        <taxon>Magnoliopsida</taxon>
        <taxon>Liliopsida</taxon>
        <taxon>Poales</taxon>
        <taxon>Poaceae</taxon>
        <taxon>PACMAD clade</taxon>
        <taxon>Arundinoideae</taxon>
        <taxon>Arundineae</taxon>
        <taxon>Arundo</taxon>
    </lineage>
</organism>
<proteinExistence type="predicted"/>
<name>A0A0A8XV08_ARUDO</name>
<dbReference type="EMBL" id="GBRH01281390">
    <property type="protein sequence ID" value="JAD16505.1"/>
    <property type="molecule type" value="Transcribed_RNA"/>
</dbReference>
<reference evidence="1" key="1">
    <citation type="submission" date="2014-09" db="EMBL/GenBank/DDBJ databases">
        <authorList>
            <person name="Magalhaes I.L.F."/>
            <person name="Oliveira U."/>
            <person name="Santos F.R."/>
            <person name="Vidigal T.H.D.A."/>
            <person name="Brescovit A.D."/>
            <person name="Santos A.J."/>
        </authorList>
    </citation>
    <scope>NUCLEOTIDE SEQUENCE</scope>
    <source>
        <tissue evidence="1">Shoot tissue taken approximately 20 cm above the soil surface</tissue>
    </source>
</reference>